<evidence type="ECO:0000313" key="2">
    <source>
        <dbReference type="Proteomes" id="UP000294927"/>
    </source>
</evidence>
<dbReference type="Gene3D" id="3.40.50.720">
    <property type="entry name" value="NAD(P)-binding Rossmann-like Domain"/>
    <property type="match status" value="1"/>
</dbReference>
<dbReference type="Gene3D" id="3.90.180.10">
    <property type="entry name" value="Medium-chain alcohol dehydrogenases, catalytic domain"/>
    <property type="match status" value="1"/>
</dbReference>
<dbReference type="InterPro" id="IPR021276">
    <property type="entry name" value="DUF2855"/>
</dbReference>
<organism evidence="1 2">
    <name type="scientific">Actinophytocola oryzae</name>
    <dbReference type="NCBI Taxonomy" id="502181"/>
    <lineage>
        <taxon>Bacteria</taxon>
        <taxon>Bacillati</taxon>
        <taxon>Actinomycetota</taxon>
        <taxon>Actinomycetes</taxon>
        <taxon>Pseudonocardiales</taxon>
        <taxon>Pseudonocardiaceae</taxon>
    </lineage>
</organism>
<keyword evidence="2" id="KW-1185">Reference proteome</keyword>
<reference evidence="1 2" key="1">
    <citation type="submission" date="2019-03" db="EMBL/GenBank/DDBJ databases">
        <title>Genomic Encyclopedia of Archaeal and Bacterial Type Strains, Phase II (KMG-II): from individual species to whole genera.</title>
        <authorList>
            <person name="Goeker M."/>
        </authorList>
    </citation>
    <scope>NUCLEOTIDE SEQUENCE [LARGE SCALE GENOMIC DNA]</scope>
    <source>
        <strain evidence="1 2">DSM 45499</strain>
    </source>
</reference>
<protein>
    <submittedName>
        <fullName evidence="1">NADPH-dependent curcumin reductase CurA</fullName>
    </submittedName>
</protein>
<dbReference type="EMBL" id="SOCP01000021">
    <property type="protein sequence ID" value="TDV41065.1"/>
    <property type="molecule type" value="Genomic_DNA"/>
</dbReference>
<proteinExistence type="predicted"/>
<dbReference type="SUPFAM" id="SSF50129">
    <property type="entry name" value="GroES-like"/>
    <property type="match status" value="1"/>
</dbReference>
<sequence>MSERWELLVRRDDLAVTEVREAEVPELSDGEVELAVERLALTMNNVTYARWGEVPPLNFWNAFPATDPAWGRLPVWGFLRVSRSRHADFAPGDRYFGYVPSSSHHVVTPGPASRGFVDTTPDRYFAHPWYQTFQPAPEADGRDDRRTLLRPIYPASFLVADFVAGKGGDDGLTVLVTSASSKVAIGIAHRLRGNENVRVVGLTSESNAEFVASLELYDSVAAYDDLAPVSADGPVAVVDLAGDNEVLTAVHRTFQSDLVHVALLGWTHGAQPPPPLTDPTPELFFTPAVEGVLIEAEGEDAFFARYEAAESAFIDVTESWLKIAEASGPEAVATVYRSLLDGTHPVDGFTIITP</sequence>
<dbReference type="OrthoDB" id="8953110at2"/>
<dbReference type="AlphaFoldDB" id="A0A4R7UZT9"/>
<dbReference type="Pfam" id="PF11017">
    <property type="entry name" value="DUF2855"/>
    <property type="match status" value="1"/>
</dbReference>
<comment type="caution">
    <text evidence="1">The sequence shown here is derived from an EMBL/GenBank/DDBJ whole genome shotgun (WGS) entry which is preliminary data.</text>
</comment>
<dbReference type="Proteomes" id="UP000294927">
    <property type="component" value="Unassembled WGS sequence"/>
</dbReference>
<accession>A0A4R7UZT9</accession>
<dbReference type="RefSeq" id="WP_133908003.1">
    <property type="nucleotide sequence ID" value="NZ_SOCP01000021.1"/>
</dbReference>
<evidence type="ECO:0000313" key="1">
    <source>
        <dbReference type="EMBL" id="TDV41065.1"/>
    </source>
</evidence>
<name>A0A4R7UZT9_9PSEU</name>
<dbReference type="InterPro" id="IPR011032">
    <property type="entry name" value="GroES-like_sf"/>
</dbReference>
<gene>
    <name evidence="1" type="ORF">CLV71_121131</name>
</gene>